<comment type="subcellular location">
    <subcellularLocation>
        <location evidence="1">Nucleus</location>
    </subcellularLocation>
</comment>
<dbReference type="EMBL" id="RCHS01000358">
    <property type="protein sequence ID" value="RMX59401.1"/>
    <property type="molecule type" value="Genomic_DNA"/>
</dbReference>
<evidence type="ECO:0000313" key="5">
    <source>
        <dbReference type="Proteomes" id="UP000275408"/>
    </source>
</evidence>
<reference evidence="4 5" key="1">
    <citation type="journal article" date="2018" name="Sci. Rep.">
        <title>Comparative analysis of the Pocillopora damicornis genome highlights role of immune system in coral evolution.</title>
        <authorList>
            <person name="Cunning R."/>
            <person name="Bay R.A."/>
            <person name="Gillette P."/>
            <person name="Baker A.C."/>
            <person name="Traylor-Knowles N."/>
        </authorList>
    </citation>
    <scope>NUCLEOTIDE SEQUENCE [LARGE SCALE GENOMIC DNA]</scope>
    <source>
        <strain evidence="4">RSMAS</strain>
        <tissue evidence="4">Whole animal</tissue>
    </source>
</reference>
<dbReference type="GO" id="GO:0000978">
    <property type="term" value="F:RNA polymerase II cis-regulatory region sequence-specific DNA binding"/>
    <property type="evidence" value="ECO:0007669"/>
    <property type="project" value="TreeGrafter"/>
</dbReference>
<evidence type="ECO:0000256" key="1">
    <source>
        <dbReference type="ARBA" id="ARBA00004123"/>
    </source>
</evidence>
<organism evidence="4 5">
    <name type="scientific">Pocillopora damicornis</name>
    <name type="common">Cauliflower coral</name>
    <name type="synonym">Millepora damicornis</name>
    <dbReference type="NCBI Taxonomy" id="46731"/>
    <lineage>
        <taxon>Eukaryota</taxon>
        <taxon>Metazoa</taxon>
        <taxon>Cnidaria</taxon>
        <taxon>Anthozoa</taxon>
        <taxon>Hexacorallia</taxon>
        <taxon>Scleractinia</taxon>
        <taxon>Astrocoeniina</taxon>
        <taxon>Pocilloporidae</taxon>
        <taxon>Pocillopora</taxon>
    </lineage>
</organism>
<dbReference type="GO" id="GO:0005634">
    <property type="term" value="C:nucleus"/>
    <property type="evidence" value="ECO:0007669"/>
    <property type="project" value="UniProtKB-SubCell"/>
</dbReference>
<comment type="caution">
    <text evidence="4">The sequence shown here is derived from an EMBL/GenBank/DDBJ whole genome shotgun (WGS) entry which is preliminary data.</text>
</comment>
<evidence type="ECO:0000256" key="2">
    <source>
        <dbReference type="ARBA" id="ARBA00023242"/>
    </source>
</evidence>
<dbReference type="GO" id="GO:0001227">
    <property type="term" value="F:DNA-binding transcription repressor activity, RNA polymerase II-specific"/>
    <property type="evidence" value="ECO:0007669"/>
    <property type="project" value="TreeGrafter"/>
</dbReference>
<dbReference type="PANTHER" id="PTHR46297">
    <property type="entry name" value="ZINC FINGER CCCH-TYPE WITH G PATCH DOMAIN-CONTAINING PROTEIN"/>
    <property type="match status" value="1"/>
</dbReference>
<gene>
    <name evidence="4" type="ORF">pdam_00019345</name>
</gene>
<dbReference type="Proteomes" id="UP000275408">
    <property type="component" value="Unassembled WGS sequence"/>
</dbReference>
<feature type="region of interest" description="Disordered" evidence="3">
    <location>
        <begin position="72"/>
        <end position="101"/>
    </location>
</feature>
<dbReference type="STRING" id="46731.A0A3M6V0D2"/>
<sequence>MDEEHLQQSLEQYKEQFLQIQNVLQNVGEEGQDELVKLRDDLVELIQVSEESLLSLKKSRLLQLLDSKESELRADRPETFDDRPGLNDSENDTELGKNEDSVEIEDDITGMKCRISYSQV</sequence>
<accession>A0A3M6V0D2</accession>
<keyword evidence="5" id="KW-1185">Reference proteome</keyword>
<name>A0A3M6V0D2_POCDA</name>
<evidence type="ECO:0000313" key="4">
    <source>
        <dbReference type="EMBL" id="RMX59401.1"/>
    </source>
</evidence>
<evidence type="ECO:0000256" key="3">
    <source>
        <dbReference type="SAM" id="MobiDB-lite"/>
    </source>
</evidence>
<dbReference type="PANTHER" id="PTHR46297:SF1">
    <property type="entry name" value="ZINC FINGER CCCH-TYPE WITH G PATCH DOMAIN-CONTAINING PROTEIN"/>
    <property type="match status" value="1"/>
</dbReference>
<protein>
    <submittedName>
        <fullName evidence="4">Uncharacterized protein</fullName>
    </submittedName>
</protein>
<dbReference type="OrthoDB" id="5842926at2759"/>
<proteinExistence type="predicted"/>
<feature type="compositionally biased region" description="Basic and acidic residues" evidence="3">
    <location>
        <begin position="72"/>
        <end position="85"/>
    </location>
</feature>
<keyword evidence="2" id="KW-0539">Nucleus</keyword>
<dbReference type="AlphaFoldDB" id="A0A3M6V0D2"/>